<evidence type="ECO:0000313" key="4">
    <source>
        <dbReference type="EMBL" id="QOW10422.1"/>
    </source>
</evidence>
<proteinExistence type="predicted"/>
<dbReference type="KEGG" id="kfa:Q73A0000_08600"/>
<gene>
    <name evidence="4" type="ORF">Q73A0000_08600</name>
</gene>
<sequence length="344" mass="36867">MKTKLSILSALLLAASSIQAQVTLPYYESFNYPVGTTLITSGTSSGLGGWTLPFSGLGSSPDPVVIASPTWALPTNLPSAAGNALEFVGSGDDPVLTIPNQGATGKLYSSFVFRVTEQAAVSANSPVYFYSFAKVASNGTSLNYTSCVYFTKLDDNTFNLKVSENNNTNNPSPATGALTLNTDYFIVVAYDIDNAVSSMWVNPVVNGTEPATTFVTNETATSTRTDLTMVRLNLDSNAKTPTIIFDELRVGNSWDSVIANPTMAVNNTTKSTFNLYPNPANEFFTVENDKPLNAVSIYTLDGRLVKTINNPASKKIDISSLSKGVYMVKVKSDNTESTRKLIVN</sequence>
<dbReference type="NCBIfam" id="TIGR04183">
    <property type="entry name" value="Por_Secre_tail"/>
    <property type="match status" value="1"/>
</dbReference>
<accession>A0A7M2YAH2</accession>
<evidence type="ECO:0000259" key="3">
    <source>
        <dbReference type="Pfam" id="PF18962"/>
    </source>
</evidence>
<dbReference type="Pfam" id="PF18962">
    <property type="entry name" value="Por_Secre_tail"/>
    <property type="match status" value="1"/>
</dbReference>
<reference evidence="4 5" key="1">
    <citation type="submission" date="2019-05" db="EMBL/GenBank/DDBJ databases">
        <title>Chryseobacterium sp. isolated from King George Island, maritime Antarctica.</title>
        <authorList>
            <person name="Peng X."/>
        </authorList>
    </citation>
    <scope>NUCLEOTIDE SEQUENCE [LARGE SCALE GENOMIC DNA]</scope>
    <source>
        <strain evidence="4 5">7-3A</strain>
    </source>
</reference>
<feature type="chain" id="PRO_5032324893" evidence="2">
    <location>
        <begin position="21"/>
        <end position="344"/>
    </location>
</feature>
<keyword evidence="5" id="KW-1185">Reference proteome</keyword>
<dbReference type="Gene3D" id="2.60.120.200">
    <property type="match status" value="1"/>
</dbReference>
<name>A0A7M2YAH2_9FLAO</name>
<evidence type="ECO:0000256" key="1">
    <source>
        <dbReference type="ARBA" id="ARBA00022729"/>
    </source>
</evidence>
<dbReference type="EMBL" id="CP040442">
    <property type="protein sequence ID" value="QOW10422.1"/>
    <property type="molecule type" value="Genomic_DNA"/>
</dbReference>
<feature type="domain" description="Secretion system C-terminal sorting" evidence="3">
    <location>
        <begin position="275"/>
        <end position="343"/>
    </location>
</feature>
<dbReference type="RefSeq" id="WP_193810588.1">
    <property type="nucleotide sequence ID" value="NZ_CP040442.1"/>
</dbReference>
<protein>
    <submittedName>
        <fullName evidence="4">T9SS type A sorting domain-containing protein</fullName>
    </submittedName>
</protein>
<dbReference type="Proteomes" id="UP000594195">
    <property type="component" value="Chromosome"/>
</dbReference>
<dbReference type="AlphaFoldDB" id="A0A7M2YAH2"/>
<keyword evidence="1 2" id="KW-0732">Signal</keyword>
<dbReference type="InterPro" id="IPR026444">
    <property type="entry name" value="Secre_tail"/>
</dbReference>
<evidence type="ECO:0000256" key="2">
    <source>
        <dbReference type="SAM" id="SignalP"/>
    </source>
</evidence>
<feature type="signal peptide" evidence="2">
    <location>
        <begin position="1"/>
        <end position="20"/>
    </location>
</feature>
<evidence type="ECO:0000313" key="5">
    <source>
        <dbReference type="Proteomes" id="UP000594195"/>
    </source>
</evidence>
<organism evidence="4 5">
    <name type="scientific">Kaistella flava</name>
    <name type="common">ex Peng et al. 2021</name>
    <dbReference type="NCBI Taxonomy" id="2038776"/>
    <lineage>
        <taxon>Bacteria</taxon>
        <taxon>Pseudomonadati</taxon>
        <taxon>Bacteroidota</taxon>
        <taxon>Flavobacteriia</taxon>
        <taxon>Flavobacteriales</taxon>
        <taxon>Weeksellaceae</taxon>
        <taxon>Chryseobacterium group</taxon>
        <taxon>Kaistella</taxon>
    </lineage>
</organism>